<name>A0AAV7GE55_DENCH</name>
<evidence type="ECO:0000256" key="1">
    <source>
        <dbReference type="SAM" id="MobiDB-lite"/>
    </source>
</evidence>
<evidence type="ECO:0000313" key="2">
    <source>
        <dbReference type="EMBL" id="KAH0454179.1"/>
    </source>
</evidence>
<keyword evidence="3" id="KW-1185">Reference proteome</keyword>
<feature type="region of interest" description="Disordered" evidence="1">
    <location>
        <begin position="254"/>
        <end position="273"/>
    </location>
</feature>
<comment type="caution">
    <text evidence="2">The sequence shown here is derived from an EMBL/GenBank/DDBJ whole genome shotgun (WGS) entry which is preliminary data.</text>
</comment>
<dbReference type="AlphaFoldDB" id="A0AAV7GE55"/>
<sequence length="273" mass="30940">MRAGHELKTHRRNQRWENKSYEKTHLRNEWKRPIARTSHAKAIVLEDWCSYLQSLNTILNDIGELTGSGHDYNLMASFGDKLLDSKSPDHNYLHAMPFGGKITVLNLHRHLKVFNGVEYLELTPLIEMYIPQGHHRDGGGMDDRPDQDPMVSSSRAIVIPDGGGMDDRPDQDPMVSSSRAIVIPVYLCVYKLKCTCAGVFLEYLYTPSVRFHVVDPVAWVLSIAATCRQVFFFLSLNGSKYSLKFTRNFGSLPASPPFRGKKQRESGPSHHAQ</sequence>
<gene>
    <name evidence="2" type="ORF">IEQ34_016103</name>
</gene>
<feature type="compositionally biased region" description="Basic and acidic residues" evidence="1">
    <location>
        <begin position="263"/>
        <end position="273"/>
    </location>
</feature>
<accession>A0AAV7GE55</accession>
<dbReference type="Proteomes" id="UP000775213">
    <property type="component" value="Unassembled WGS sequence"/>
</dbReference>
<reference evidence="2 3" key="1">
    <citation type="journal article" date="2021" name="Hortic Res">
        <title>Chromosome-scale assembly of the Dendrobium chrysotoxum genome enhances the understanding of orchid evolution.</title>
        <authorList>
            <person name="Zhang Y."/>
            <person name="Zhang G.Q."/>
            <person name="Zhang D."/>
            <person name="Liu X.D."/>
            <person name="Xu X.Y."/>
            <person name="Sun W.H."/>
            <person name="Yu X."/>
            <person name="Zhu X."/>
            <person name="Wang Z.W."/>
            <person name="Zhao X."/>
            <person name="Zhong W.Y."/>
            <person name="Chen H."/>
            <person name="Yin W.L."/>
            <person name="Huang T."/>
            <person name="Niu S.C."/>
            <person name="Liu Z.J."/>
        </authorList>
    </citation>
    <scope>NUCLEOTIDE SEQUENCE [LARGE SCALE GENOMIC DNA]</scope>
    <source>
        <strain evidence="2">Lindl</strain>
    </source>
</reference>
<dbReference type="EMBL" id="JAGFBR010000015">
    <property type="protein sequence ID" value="KAH0454179.1"/>
    <property type="molecule type" value="Genomic_DNA"/>
</dbReference>
<evidence type="ECO:0000313" key="3">
    <source>
        <dbReference type="Proteomes" id="UP000775213"/>
    </source>
</evidence>
<proteinExistence type="predicted"/>
<protein>
    <submittedName>
        <fullName evidence="2">Uncharacterized protein</fullName>
    </submittedName>
</protein>
<organism evidence="2 3">
    <name type="scientific">Dendrobium chrysotoxum</name>
    <name type="common">Orchid</name>
    <dbReference type="NCBI Taxonomy" id="161865"/>
    <lineage>
        <taxon>Eukaryota</taxon>
        <taxon>Viridiplantae</taxon>
        <taxon>Streptophyta</taxon>
        <taxon>Embryophyta</taxon>
        <taxon>Tracheophyta</taxon>
        <taxon>Spermatophyta</taxon>
        <taxon>Magnoliopsida</taxon>
        <taxon>Liliopsida</taxon>
        <taxon>Asparagales</taxon>
        <taxon>Orchidaceae</taxon>
        <taxon>Epidendroideae</taxon>
        <taxon>Malaxideae</taxon>
        <taxon>Dendrobiinae</taxon>
        <taxon>Dendrobium</taxon>
    </lineage>
</organism>